<evidence type="ECO:0000256" key="5">
    <source>
        <dbReference type="ARBA" id="ARBA00017322"/>
    </source>
</evidence>
<dbReference type="InterPro" id="IPR005467">
    <property type="entry name" value="His_kinase_dom"/>
</dbReference>
<dbReference type="Pfam" id="PF07730">
    <property type="entry name" value="HisKA_3"/>
    <property type="match status" value="1"/>
</dbReference>
<comment type="cofactor">
    <cofactor evidence="2">
        <name>[4Fe-4S] cluster</name>
        <dbReference type="ChEBI" id="CHEBI:49883"/>
    </cofactor>
</comment>
<keyword evidence="12" id="KW-0418">Kinase</keyword>
<dbReference type="InterPro" id="IPR003594">
    <property type="entry name" value="HATPase_dom"/>
</dbReference>
<keyword evidence="20" id="KW-1133">Transmembrane helix</keyword>
<gene>
    <name evidence="22" type="ORF">P0M35_04125</name>
</gene>
<feature type="coiled-coil region" evidence="19">
    <location>
        <begin position="154"/>
        <end position="192"/>
    </location>
</feature>
<organism evidence="22 23">
    <name type="scientific">Stygiobacter electus</name>
    <dbReference type="NCBI Taxonomy" id="3032292"/>
    <lineage>
        <taxon>Bacteria</taxon>
        <taxon>Pseudomonadati</taxon>
        <taxon>Ignavibacteriota</taxon>
        <taxon>Ignavibacteria</taxon>
        <taxon>Ignavibacteriales</taxon>
        <taxon>Melioribacteraceae</taxon>
        <taxon>Stygiobacter</taxon>
    </lineage>
</organism>
<evidence type="ECO:0000256" key="7">
    <source>
        <dbReference type="ARBA" id="ARBA00022490"/>
    </source>
</evidence>
<evidence type="ECO:0000259" key="21">
    <source>
        <dbReference type="PROSITE" id="PS50109"/>
    </source>
</evidence>
<comment type="subcellular location">
    <subcellularLocation>
        <location evidence="3">Cytoplasm</location>
    </subcellularLocation>
</comment>
<dbReference type="GO" id="GO:0051539">
    <property type="term" value="F:4 iron, 4 sulfur cluster binding"/>
    <property type="evidence" value="ECO:0007669"/>
    <property type="project" value="UniProtKB-KW"/>
</dbReference>
<keyword evidence="8" id="KW-0597">Phosphoprotein</keyword>
<evidence type="ECO:0000256" key="19">
    <source>
        <dbReference type="SAM" id="Coils"/>
    </source>
</evidence>
<evidence type="ECO:0000256" key="17">
    <source>
        <dbReference type="ARBA" id="ARBA00024827"/>
    </source>
</evidence>
<evidence type="ECO:0000256" key="16">
    <source>
        <dbReference type="ARBA" id="ARBA00023014"/>
    </source>
</evidence>
<comment type="catalytic activity">
    <reaction evidence="1">
        <text>ATP + protein L-histidine = ADP + protein N-phospho-L-histidine.</text>
        <dbReference type="EC" id="2.7.13.3"/>
    </reaction>
</comment>
<dbReference type="GO" id="GO:0046983">
    <property type="term" value="F:protein dimerization activity"/>
    <property type="evidence" value="ECO:0007669"/>
    <property type="project" value="InterPro"/>
</dbReference>
<evidence type="ECO:0000256" key="2">
    <source>
        <dbReference type="ARBA" id="ARBA00001966"/>
    </source>
</evidence>
<evidence type="ECO:0000256" key="6">
    <source>
        <dbReference type="ARBA" id="ARBA00022485"/>
    </source>
</evidence>
<keyword evidence="7" id="KW-0963">Cytoplasm</keyword>
<dbReference type="PANTHER" id="PTHR24421:SF10">
    <property type="entry name" value="NITRATE_NITRITE SENSOR PROTEIN NARQ"/>
    <property type="match status" value="1"/>
</dbReference>
<dbReference type="PRINTS" id="PR00344">
    <property type="entry name" value="BCTRLSENSOR"/>
</dbReference>
<keyword evidence="20" id="KW-0812">Transmembrane</keyword>
<dbReference type="InterPro" id="IPR011712">
    <property type="entry name" value="Sig_transdc_His_kin_sub3_dim/P"/>
</dbReference>
<dbReference type="PANTHER" id="PTHR24421">
    <property type="entry name" value="NITRATE/NITRITE SENSOR PROTEIN NARX-RELATED"/>
    <property type="match status" value="1"/>
</dbReference>
<evidence type="ECO:0000256" key="14">
    <source>
        <dbReference type="ARBA" id="ARBA00023004"/>
    </source>
</evidence>
<dbReference type="PROSITE" id="PS50109">
    <property type="entry name" value="HIS_KIN"/>
    <property type="match status" value="1"/>
</dbReference>
<keyword evidence="13 22" id="KW-0067">ATP-binding</keyword>
<dbReference type="GO" id="GO:0005737">
    <property type="term" value="C:cytoplasm"/>
    <property type="evidence" value="ECO:0007669"/>
    <property type="project" value="UniProtKB-SubCell"/>
</dbReference>
<keyword evidence="20" id="KW-0472">Membrane</keyword>
<keyword evidence="23" id="KW-1185">Reference proteome</keyword>
<dbReference type="InterPro" id="IPR004358">
    <property type="entry name" value="Sig_transdc_His_kin-like_C"/>
</dbReference>
<evidence type="ECO:0000256" key="12">
    <source>
        <dbReference type="ARBA" id="ARBA00022777"/>
    </source>
</evidence>
<dbReference type="InterPro" id="IPR050482">
    <property type="entry name" value="Sensor_HK_TwoCompSys"/>
</dbReference>
<evidence type="ECO:0000256" key="20">
    <source>
        <dbReference type="SAM" id="Phobius"/>
    </source>
</evidence>
<evidence type="ECO:0000256" key="18">
    <source>
        <dbReference type="ARBA" id="ARBA00030800"/>
    </source>
</evidence>
<dbReference type="Gene3D" id="3.30.565.10">
    <property type="entry name" value="Histidine kinase-like ATPase, C-terminal domain"/>
    <property type="match status" value="1"/>
</dbReference>
<proteinExistence type="predicted"/>
<name>A0AAE3TCC5_9BACT</name>
<evidence type="ECO:0000256" key="3">
    <source>
        <dbReference type="ARBA" id="ARBA00004496"/>
    </source>
</evidence>
<keyword evidence="11" id="KW-0547">Nucleotide-binding</keyword>
<comment type="caution">
    <text evidence="22">The sequence shown here is derived from an EMBL/GenBank/DDBJ whole genome shotgun (WGS) entry which is preliminary data.</text>
</comment>
<dbReference type="AlphaFoldDB" id="A0AAE3TCC5"/>
<feature type="domain" description="Histidine kinase" evidence="21">
    <location>
        <begin position="290"/>
        <end position="383"/>
    </location>
</feature>
<dbReference type="SMART" id="SM00387">
    <property type="entry name" value="HATPase_c"/>
    <property type="match status" value="1"/>
</dbReference>
<dbReference type="Pfam" id="PF02518">
    <property type="entry name" value="HATPase_c"/>
    <property type="match status" value="1"/>
</dbReference>
<sequence>MSESIQNLFNYLFNPKNPIISSIVFVVFIFAFITIFFKYFVFPLISRFQKEKELLELRNAKLMALFAELEPDPLIRINEIGEIIVTNFAAKKIFKDDNLIGKNIIDLIPNFNLTEQITTQRLIKEIDDKYFLILFRSNKDLGISHLYFRDITEQINNEKKIEEYQIQLKKFSEELQDKIEDEKNQISKTLHDGIGQRLSFLRIKLTNFLDKFCMNENKKELETIISSLEETIAELKYISYDLKPRNLESMGLKMAILQLINDIKSQTGISGDLNFSDDNVRFDEKLEINLFRIVQESLNNIIKYSDATFFGIQFINTNKFVRLIISDNGKGFNPEIVLKRSGLNGGMGLLNIKERVESFGGNLKIDSQSNQGTVLIIEIPLKNLQYELN</sequence>
<keyword evidence="19" id="KW-0175">Coiled coil</keyword>
<feature type="transmembrane region" description="Helical" evidence="20">
    <location>
        <begin position="20"/>
        <end position="42"/>
    </location>
</feature>
<evidence type="ECO:0000256" key="15">
    <source>
        <dbReference type="ARBA" id="ARBA00023012"/>
    </source>
</evidence>
<evidence type="ECO:0000256" key="10">
    <source>
        <dbReference type="ARBA" id="ARBA00022723"/>
    </source>
</evidence>
<keyword evidence="10" id="KW-0479">Metal-binding</keyword>
<keyword evidence="9" id="KW-0808">Transferase</keyword>
<accession>A0AAE3TCC5</accession>
<keyword evidence="16" id="KW-0411">Iron-sulfur</keyword>
<dbReference type="GO" id="GO:0005524">
    <property type="term" value="F:ATP binding"/>
    <property type="evidence" value="ECO:0007669"/>
    <property type="project" value="UniProtKB-KW"/>
</dbReference>
<evidence type="ECO:0000256" key="1">
    <source>
        <dbReference type="ARBA" id="ARBA00000085"/>
    </source>
</evidence>
<dbReference type="EC" id="2.7.13.3" evidence="4"/>
<evidence type="ECO:0000256" key="4">
    <source>
        <dbReference type="ARBA" id="ARBA00012438"/>
    </source>
</evidence>
<dbReference type="GO" id="GO:0000155">
    <property type="term" value="F:phosphorelay sensor kinase activity"/>
    <property type="evidence" value="ECO:0007669"/>
    <property type="project" value="InterPro"/>
</dbReference>
<keyword evidence="6" id="KW-0004">4Fe-4S</keyword>
<evidence type="ECO:0000256" key="13">
    <source>
        <dbReference type="ARBA" id="ARBA00022840"/>
    </source>
</evidence>
<evidence type="ECO:0000313" key="22">
    <source>
        <dbReference type="EMBL" id="MDF1611326.1"/>
    </source>
</evidence>
<keyword evidence="15" id="KW-0902">Two-component regulatory system</keyword>
<dbReference type="SUPFAM" id="SSF55874">
    <property type="entry name" value="ATPase domain of HSP90 chaperone/DNA topoisomerase II/histidine kinase"/>
    <property type="match status" value="1"/>
</dbReference>
<evidence type="ECO:0000256" key="9">
    <source>
        <dbReference type="ARBA" id="ARBA00022679"/>
    </source>
</evidence>
<keyword evidence="14" id="KW-0408">Iron</keyword>
<dbReference type="InterPro" id="IPR036890">
    <property type="entry name" value="HATPase_C_sf"/>
</dbReference>
<dbReference type="GO" id="GO:0046872">
    <property type="term" value="F:metal ion binding"/>
    <property type="evidence" value="ECO:0007669"/>
    <property type="project" value="UniProtKB-KW"/>
</dbReference>
<dbReference type="CDD" id="cd16917">
    <property type="entry name" value="HATPase_UhpB-NarQ-NarX-like"/>
    <property type="match status" value="1"/>
</dbReference>
<dbReference type="Gene3D" id="3.30.450.20">
    <property type="entry name" value="PAS domain"/>
    <property type="match status" value="1"/>
</dbReference>
<dbReference type="GO" id="GO:0016020">
    <property type="term" value="C:membrane"/>
    <property type="evidence" value="ECO:0007669"/>
    <property type="project" value="InterPro"/>
</dbReference>
<evidence type="ECO:0000313" key="23">
    <source>
        <dbReference type="Proteomes" id="UP001221302"/>
    </source>
</evidence>
<evidence type="ECO:0000256" key="11">
    <source>
        <dbReference type="ARBA" id="ARBA00022741"/>
    </source>
</evidence>
<protein>
    <recommendedName>
        <fullName evidence="5">Oxygen sensor histidine kinase NreB</fullName>
        <ecNumber evidence="4">2.7.13.3</ecNumber>
    </recommendedName>
    <alternativeName>
        <fullName evidence="18">Nitrogen regulation protein B</fullName>
    </alternativeName>
</protein>
<dbReference type="Gene3D" id="1.20.5.1930">
    <property type="match status" value="1"/>
</dbReference>
<dbReference type="RefSeq" id="WP_321535092.1">
    <property type="nucleotide sequence ID" value="NZ_JARGDL010000003.1"/>
</dbReference>
<dbReference type="EMBL" id="JARGDL010000003">
    <property type="protein sequence ID" value="MDF1611326.1"/>
    <property type="molecule type" value="Genomic_DNA"/>
</dbReference>
<comment type="function">
    <text evidence="17">Member of the two-component regulatory system NreB/NreC involved in the control of dissimilatory nitrate/nitrite reduction in response to oxygen. NreB functions as a direct oxygen sensor histidine kinase which is autophosphorylated, in the absence of oxygen, probably at the conserved histidine residue, and transfers its phosphate group probably to a conserved aspartate residue of NreC. NreB/NreC activates the expression of the nitrate (narGHJI) and nitrite (nir) reductase operons, as well as the putative nitrate transporter gene narT.</text>
</comment>
<dbReference type="Proteomes" id="UP001221302">
    <property type="component" value="Unassembled WGS sequence"/>
</dbReference>
<evidence type="ECO:0000256" key="8">
    <source>
        <dbReference type="ARBA" id="ARBA00022553"/>
    </source>
</evidence>
<reference evidence="22" key="1">
    <citation type="submission" date="2023-03" db="EMBL/GenBank/DDBJ databases">
        <title>Stygiobacter electus gen. nov., sp. nov., facultatively anaerobic thermotolerant bacterium of the class Ignavibacteria from a well of Yessentuki mineral water deposit.</title>
        <authorList>
            <person name="Podosokorskaya O.A."/>
            <person name="Elcheninov A.G."/>
            <person name="Petrova N.F."/>
            <person name="Zavarzina D.G."/>
            <person name="Kublanov I.V."/>
            <person name="Merkel A.Y."/>
        </authorList>
    </citation>
    <scope>NUCLEOTIDE SEQUENCE</scope>
    <source>
        <strain evidence="22">09-Me</strain>
    </source>
</reference>